<dbReference type="AlphaFoldDB" id="A0AB39PGN7"/>
<proteinExistence type="predicted"/>
<gene>
    <name evidence="1" type="ORF">AB5J56_31760</name>
</gene>
<sequence>MGMKRELLGADGLVLEVSGHPGPPPLRFESADGGRLLLRQGERPVLLARLQGGSCCRDLFLHRLGGFRPLLPPPRSAAMRSPVDWLHQYTRWLEGTADGPLDDGRWHLARRTAFAPGIWTEDLVREWPGGQLELLCGGGWHGVVPLRPLSAPDAPRVRAYRKHARDGTLAPVLLWWVSFLDGWLILDGHDRAVAAGAEGMNPPCVVLARALPDEKWRRLADGMTAGHEQHMARLAALPDGPGIARQRAALERGFGDAVAEVSHDHDFTRRWPLPGGPAAWDALADEVMFECRSD</sequence>
<dbReference type="EMBL" id="CP163435">
    <property type="protein sequence ID" value="XDQ28983.1"/>
    <property type="molecule type" value="Genomic_DNA"/>
</dbReference>
<protein>
    <submittedName>
        <fullName evidence="1">Uncharacterized protein</fullName>
    </submittedName>
</protein>
<evidence type="ECO:0000313" key="1">
    <source>
        <dbReference type="EMBL" id="XDQ28983.1"/>
    </source>
</evidence>
<organism evidence="1">
    <name type="scientific">Streptomyces sp. R21</name>
    <dbReference type="NCBI Taxonomy" id="3238627"/>
    <lineage>
        <taxon>Bacteria</taxon>
        <taxon>Bacillati</taxon>
        <taxon>Actinomycetota</taxon>
        <taxon>Actinomycetes</taxon>
        <taxon>Kitasatosporales</taxon>
        <taxon>Streptomycetaceae</taxon>
        <taxon>Streptomyces</taxon>
    </lineage>
</organism>
<reference evidence="1" key="1">
    <citation type="submission" date="2024-07" db="EMBL/GenBank/DDBJ databases">
        <authorList>
            <person name="Yu S.T."/>
        </authorList>
    </citation>
    <scope>NUCLEOTIDE SEQUENCE</scope>
    <source>
        <strain evidence="1">R21</strain>
    </source>
</reference>
<accession>A0AB39PGN7</accession>
<dbReference type="RefSeq" id="WP_369237543.1">
    <property type="nucleotide sequence ID" value="NZ_CP163435.1"/>
</dbReference>
<name>A0AB39PGN7_9ACTN</name>